<dbReference type="Proteomes" id="UP000292580">
    <property type="component" value="Unassembled WGS sequence"/>
</dbReference>
<evidence type="ECO:0000313" key="1">
    <source>
        <dbReference type="EMBL" id="TAJ45769.1"/>
    </source>
</evidence>
<gene>
    <name evidence="1" type="ORF">CUJ86_03410</name>
</gene>
<protein>
    <submittedName>
        <fullName evidence="1">Thiamine S protein</fullName>
    </submittedName>
</protein>
<dbReference type="EMBL" id="PGCL01000001">
    <property type="protein sequence ID" value="TAJ45769.1"/>
    <property type="molecule type" value="Genomic_DNA"/>
</dbReference>
<organism evidence="1 2">
    <name type="scientific">Methanofollis fontis</name>
    <dbReference type="NCBI Taxonomy" id="2052832"/>
    <lineage>
        <taxon>Archaea</taxon>
        <taxon>Methanobacteriati</taxon>
        <taxon>Methanobacteriota</taxon>
        <taxon>Stenosarchaea group</taxon>
        <taxon>Methanomicrobia</taxon>
        <taxon>Methanomicrobiales</taxon>
        <taxon>Methanomicrobiaceae</taxon>
        <taxon>Methanofollis</taxon>
    </lineage>
</organism>
<keyword evidence="2" id="KW-1185">Reference proteome</keyword>
<dbReference type="InterPro" id="IPR012675">
    <property type="entry name" value="Beta-grasp_dom_sf"/>
</dbReference>
<dbReference type="OrthoDB" id="104640at2157"/>
<dbReference type="Gene3D" id="3.10.20.30">
    <property type="match status" value="1"/>
</dbReference>
<dbReference type="AlphaFoldDB" id="A0A483CZX0"/>
<dbReference type="RefSeq" id="WP_130646135.1">
    <property type="nucleotide sequence ID" value="NZ_PGCL01000001.1"/>
</dbReference>
<proteinExistence type="predicted"/>
<dbReference type="Pfam" id="PF21965">
    <property type="entry name" value="SAMP2"/>
    <property type="match status" value="1"/>
</dbReference>
<evidence type="ECO:0000313" key="2">
    <source>
        <dbReference type="Proteomes" id="UP000292580"/>
    </source>
</evidence>
<accession>A0A483CZX0</accession>
<dbReference type="InterPro" id="IPR053833">
    <property type="entry name" value="SAMP2"/>
</dbReference>
<name>A0A483CZX0_9EURY</name>
<sequence>MGPSFECTLRFPREGIVLTYHGRDGDTWETALLSLGMNPDTMIVFVGGNPVAQDDPIRTDEAEVISTCSRG</sequence>
<comment type="caution">
    <text evidence="1">The sequence shown here is derived from an EMBL/GenBank/DDBJ whole genome shotgun (WGS) entry which is preliminary data.</text>
</comment>
<reference evidence="1 2" key="1">
    <citation type="submission" date="2017-11" db="EMBL/GenBank/DDBJ databases">
        <title>Isolation and Characterization of Methanofollis Species from Methane Seep Offshore SW Taiwan.</title>
        <authorList>
            <person name="Teng N.-H."/>
            <person name="Lai M.-C."/>
            <person name="Chen S.-C."/>
        </authorList>
    </citation>
    <scope>NUCLEOTIDE SEQUENCE [LARGE SCALE GENOMIC DNA]</scope>
    <source>
        <strain evidence="1 2">FWC-SCC2</strain>
    </source>
</reference>